<feature type="compositionally biased region" description="Pro residues" evidence="1">
    <location>
        <begin position="173"/>
        <end position="186"/>
    </location>
</feature>
<reference evidence="2 3" key="1">
    <citation type="journal article" date="2014" name="Int. J. Syst. Evol. Microbiol.">
        <title>Complete genome sequence of Corynebacterium casei LMG S-19264T (=DSM 44701T), isolated from a smear-ripened cheese.</title>
        <authorList>
            <consortium name="US DOE Joint Genome Institute (JGI-PGF)"/>
            <person name="Walter F."/>
            <person name="Albersmeier A."/>
            <person name="Kalinowski J."/>
            <person name="Ruckert C."/>
        </authorList>
    </citation>
    <scope>NUCLEOTIDE SEQUENCE [LARGE SCALE GENOMIC DNA]</scope>
    <source>
        <strain evidence="2 3">JCM 4677</strain>
    </source>
</reference>
<dbReference type="AlphaFoldDB" id="A0A7G1PG76"/>
<proteinExistence type="predicted"/>
<accession>A0A7G1PG76</accession>
<evidence type="ECO:0000313" key="3">
    <source>
        <dbReference type="Proteomes" id="UP000516444"/>
    </source>
</evidence>
<name>A0A7G1PG76_9ACTN</name>
<protein>
    <submittedName>
        <fullName evidence="2">Uncharacterized protein</fullName>
    </submittedName>
</protein>
<dbReference type="Proteomes" id="UP000516444">
    <property type="component" value="Chromosome"/>
</dbReference>
<evidence type="ECO:0000313" key="2">
    <source>
        <dbReference type="EMBL" id="BCL33254.1"/>
    </source>
</evidence>
<dbReference type="KEGG" id="sgm:GCM10017557_81130"/>
<keyword evidence="3" id="KW-1185">Reference proteome</keyword>
<organism evidence="2 3">
    <name type="scientific">Streptomyces aurantiacus</name>
    <dbReference type="NCBI Taxonomy" id="47760"/>
    <lineage>
        <taxon>Bacteria</taxon>
        <taxon>Bacillati</taxon>
        <taxon>Actinomycetota</taxon>
        <taxon>Actinomycetes</taxon>
        <taxon>Kitasatosporales</taxon>
        <taxon>Streptomycetaceae</taxon>
        <taxon>Streptomyces</taxon>
        <taxon>Streptomyces aurantiacus group</taxon>
    </lineage>
</organism>
<evidence type="ECO:0000256" key="1">
    <source>
        <dbReference type="SAM" id="MobiDB-lite"/>
    </source>
</evidence>
<dbReference type="PROSITE" id="PS51257">
    <property type="entry name" value="PROKAR_LIPOPROTEIN"/>
    <property type="match status" value="1"/>
</dbReference>
<gene>
    <name evidence="2" type="ORF">GCM10017557_81130</name>
</gene>
<sequence length="186" mass="19035">MRGVGAAVAVIAVATALTGCGDTGSATGERTTASARTAEKAVKGELTDDAVRGDIRKAASAAGLGRPHLPHTSETTGERNHHVVRGWLRTTLSPTRQAVKPVLTELTARGWRVTGDLPVEEPDAFGWVLEKNCWQMFLATGPGPTGADLAFDASGGSCAGPEPGPSTSVDPNAGPPGRPTPPALRP</sequence>
<feature type="region of interest" description="Disordered" evidence="1">
    <location>
        <begin position="149"/>
        <end position="186"/>
    </location>
</feature>
<dbReference type="EMBL" id="AP023440">
    <property type="protein sequence ID" value="BCL33254.1"/>
    <property type="molecule type" value="Genomic_DNA"/>
</dbReference>